<dbReference type="AlphaFoldDB" id="V2Y009"/>
<organism evidence="2 3">
    <name type="scientific">Catonella morbi ATCC 51271</name>
    <dbReference type="NCBI Taxonomy" id="592026"/>
    <lineage>
        <taxon>Bacteria</taxon>
        <taxon>Bacillati</taxon>
        <taxon>Bacillota</taxon>
        <taxon>Clostridia</taxon>
        <taxon>Lachnospirales</taxon>
        <taxon>Lachnospiraceae</taxon>
        <taxon>Catonella</taxon>
    </lineage>
</organism>
<name>V2Y009_9FIRM</name>
<reference evidence="2 3" key="1">
    <citation type="submission" date="2013-06" db="EMBL/GenBank/DDBJ databases">
        <authorList>
            <person name="Weinstock G."/>
            <person name="Sodergren E."/>
            <person name="Clifton S."/>
            <person name="Fulton L."/>
            <person name="Fulton B."/>
            <person name="Courtney L."/>
            <person name="Fronick C."/>
            <person name="Harrison M."/>
            <person name="Strong C."/>
            <person name="Farmer C."/>
            <person name="Delahaunty K."/>
            <person name="Markovic C."/>
            <person name="Hall O."/>
            <person name="Minx P."/>
            <person name="Tomlinson C."/>
            <person name="Mitreva M."/>
            <person name="Nelson J."/>
            <person name="Hou S."/>
            <person name="Wollam A."/>
            <person name="Pepin K.H."/>
            <person name="Johnson M."/>
            <person name="Bhonagiri V."/>
            <person name="Nash W.E."/>
            <person name="Warren W."/>
            <person name="Chinwalla A."/>
            <person name="Mardis E.R."/>
            <person name="Wilson R.K."/>
        </authorList>
    </citation>
    <scope>NUCLEOTIDE SEQUENCE [LARGE SCALE GENOMIC DNA]</scope>
    <source>
        <strain evidence="2 3">ATCC 51271</strain>
    </source>
</reference>
<dbReference type="STRING" id="592026.GCWU0000282_002427"/>
<dbReference type="Proteomes" id="UP000018227">
    <property type="component" value="Unassembled WGS sequence"/>
</dbReference>
<dbReference type="EMBL" id="ACIL03000016">
    <property type="protein sequence ID" value="ESL02293.1"/>
    <property type="molecule type" value="Genomic_DNA"/>
</dbReference>
<keyword evidence="3" id="KW-1185">Reference proteome</keyword>
<comment type="caution">
    <text evidence="2">The sequence shown here is derived from an EMBL/GenBank/DDBJ whole genome shotgun (WGS) entry which is preliminary data.</text>
</comment>
<evidence type="ECO:0000313" key="2">
    <source>
        <dbReference type="EMBL" id="ESL02293.1"/>
    </source>
</evidence>
<feature type="region of interest" description="Disordered" evidence="1">
    <location>
        <begin position="240"/>
        <end position="279"/>
    </location>
</feature>
<evidence type="ECO:0000256" key="1">
    <source>
        <dbReference type="SAM" id="MobiDB-lite"/>
    </source>
</evidence>
<feature type="compositionally biased region" description="Basic and acidic residues" evidence="1">
    <location>
        <begin position="253"/>
        <end position="275"/>
    </location>
</feature>
<evidence type="ECO:0000313" key="3">
    <source>
        <dbReference type="Proteomes" id="UP000018227"/>
    </source>
</evidence>
<gene>
    <name evidence="2" type="ORF">GCWU0000282_002427</name>
</gene>
<protein>
    <submittedName>
        <fullName evidence="2">Uncharacterized protein</fullName>
    </submittedName>
</protein>
<sequence length="573" mass="66682">MIIVNIVNCYNKNNDYYIDFRQLLEEDEFAYYDEKLKDKDITFTDMAKEPSSVNEIISRTVHNYVINPDDLKYLILDKTVILDATSDNLIRLKNAIKEYARHFNNMIIMEQGGDPVGELKREAGNGRNFYLFTESDRNKLIREVLDKIIELEDNPDGKIQKQAKVNIPKLKDRQETRDDLEKVKDDIFNNSSEEKEIEEAVMPYEYNQAEEDTNIEESHLEAADYIPDEESIHKEPKKKLTEKFVNGLKGKTKKETEKKNKKEKSKENVKPEKSPEANIKFPQTSVKPVKIVDTSQDVRINRQEEVTVKEILRRGTVTNNMDKSTLYTVNNEPVRNRFTEERLSQAVKMEHLLEKSKVWNSIDNVIIMRGLYGNISATYLSLVIANILQSNNASVAYINDSHYDFLYTVQNYGLKKTGNFYVRDNIVFMENFMAIPDVNFYIIDSKEAYYGKKEALLANGFTPFYFAVANGDAKGISFLKNEEGMLKANGIDNYRIIVKDVNTEMYNILYKELNADKIIEYRHIDDEPFGSLAKNSSIANDVYRLFDEIDENINVKEQERVEEQDIFEEENEM</sequence>
<proteinExistence type="predicted"/>
<accession>V2Y009</accession>
<dbReference type="HOGENOM" id="CLU_475465_0_0_9"/>